<evidence type="ECO:0000256" key="14">
    <source>
        <dbReference type="ARBA" id="ARBA00048988"/>
    </source>
</evidence>
<dbReference type="InterPro" id="IPR000212">
    <property type="entry name" value="DNA_helicase_UvrD/REP"/>
</dbReference>
<keyword evidence="1" id="KW-0540">Nuclease</keyword>
<evidence type="ECO:0000256" key="12">
    <source>
        <dbReference type="ARBA" id="ARBA00034808"/>
    </source>
</evidence>
<keyword evidence="3" id="KW-0227">DNA damage</keyword>
<dbReference type="Pfam" id="PF12705">
    <property type="entry name" value="PDDEXK_1"/>
    <property type="match status" value="1"/>
</dbReference>
<accession>A0A7Y4P4G4</accession>
<dbReference type="PROSITE" id="PS51198">
    <property type="entry name" value="UVRD_HELICASE_ATP_BIND"/>
    <property type="match status" value="1"/>
</dbReference>
<keyword evidence="2 15" id="KW-0547">Nucleotide-binding</keyword>
<evidence type="ECO:0000313" key="19">
    <source>
        <dbReference type="Proteomes" id="UP000541421"/>
    </source>
</evidence>
<gene>
    <name evidence="18" type="ORF">HKX40_04890</name>
</gene>
<dbReference type="EMBL" id="JABGBO010000004">
    <property type="protein sequence ID" value="NOL49471.1"/>
    <property type="molecule type" value="Genomic_DNA"/>
</dbReference>
<dbReference type="GO" id="GO:0005524">
    <property type="term" value="F:ATP binding"/>
    <property type="evidence" value="ECO:0007669"/>
    <property type="project" value="UniProtKB-UniRule"/>
</dbReference>
<comment type="caution">
    <text evidence="18">The sequence shown here is derived from an EMBL/GenBank/DDBJ whole genome shotgun (WGS) entry which is preliminary data.</text>
</comment>
<keyword evidence="6" id="KW-0269">Exonuclease</keyword>
<name>A0A7Y4P4G4_9BURK</name>
<keyword evidence="19" id="KW-1185">Reference proteome</keyword>
<dbReference type="InterPro" id="IPR011604">
    <property type="entry name" value="PDDEXK-like_dom_sf"/>
</dbReference>
<dbReference type="Gene3D" id="3.90.320.10">
    <property type="match status" value="1"/>
</dbReference>
<dbReference type="EC" id="5.6.2.4" evidence="12"/>
<evidence type="ECO:0000256" key="9">
    <source>
        <dbReference type="ARBA" id="ARBA00023204"/>
    </source>
</evidence>
<evidence type="ECO:0000256" key="3">
    <source>
        <dbReference type="ARBA" id="ARBA00022763"/>
    </source>
</evidence>
<keyword evidence="5 15" id="KW-0347">Helicase</keyword>
<protein>
    <recommendedName>
        <fullName evidence="12">DNA 3'-5' helicase</fullName>
        <ecNumber evidence="12">5.6.2.4</ecNumber>
    </recommendedName>
    <alternativeName>
        <fullName evidence="13">DNA 3'-5' helicase II</fullName>
    </alternativeName>
</protein>
<dbReference type="AlphaFoldDB" id="A0A7Y4P4G4"/>
<dbReference type="SUPFAM" id="SSF52980">
    <property type="entry name" value="Restriction endonuclease-like"/>
    <property type="match status" value="1"/>
</dbReference>
<dbReference type="Gene3D" id="3.40.50.300">
    <property type="entry name" value="P-loop containing nucleotide triphosphate hydrolases"/>
    <property type="match status" value="4"/>
</dbReference>
<dbReference type="Pfam" id="PF13361">
    <property type="entry name" value="UvrD_C"/>
    <property type="match status" value="1"/>
</dbReference>
<dbReference type="GO" id="GO:0005829">
    <property type="term" value="C:cytosol"/>
    <property type="evidence" value="ECO:0007669"/>
    <property type="project" value="TreeGrafter"/>
</dbReference>
<evidence type="ECO:0000256" key="11">
    <source>
        <dbReference type="ARBA" id="ARBA00034617"/>
    </source>
</evidence>
<organism evidence="18 19">
    <name type="scientific">Pelistega europaea</name>
    <dbReference type="NCBI Taxonomy" id="106147"/>
    <lineage>
        <taxon>Bacteria</taxon>
        <taxon>Pseudomonadati</taxon>
        <taxon>Pseudomonadota</taxon>
        <taxon>Betaproteobacteria</taxon>
        <taxon>Burkholderiales</taxon>
        <taxon>Alcaligenaceae</taxon>
        <taxon>Pelistega</taxon>
    </lineage>
</organism>
<comment type="catalytic activity">
    <reaction evidence="14">
        <text>ATP + H2O = ADP + phosphate + H(+)</text>
        <dbReference type="Rhea" id="RHEA:13065"/>
        <dbReference type="ChEBI" id="CHEBI:15377"/>
        <dbReference type="ChEBI" id="CHEBI:15378"/>
        <dbReference type="ChEBI" id="CHEBI:30616"/>
        <dbReference type="ChEBI" id="CHEBI:43474"/>
        <dbReference type="ChEBI" id="CHEBI:456216"/>
        <dbReference type="EC" id="5.6.2.4"/>
    </reaction>
</comment>
<dbReference type="GO" id="GO:0003677">
    <property type="term" value="F:DNA binding"/>
    <property type="evidence" value="ECO:0007669"/>
    <property type="project" value="UniProtKB-KW"/>
</dbReference>
<proteinExistence type="predicted"/>
<dbReference type="PANTHER" id="PTHR11070:SF2">
    <property type="entry name" value="ATP-DEPENDENT DNA HELICASE SRS2"/>
    <property type="match status" value="1"/>
</dbReference>
<evidence type="ECO:0000313" key="18">
    <source>
        <dbReference type="EMBL" id="NOL49471.1"/>
    </source>
</evidence>
<dbReference type="Proteomes" id="UP000541421">
    <property type="component" value="Unassembled WGS sequence"/>
</dbReference>
<reference evidence="18 19" key="1">
    <citation type="submission" date="2020-05" db="EMBL/GenBank/DDBJ databases">
        <authorList>
            <person name="Niu N."/>
        </authorList>
    </citation>
    <scope>NUCLEOTIDE SEQUENCE [LARGE SCALE GENOMIC DNA]</scope>
    <source>
        <strain evidence="18 19">LMG10982</strain>
    </source>
</reference>
<keyword evidence="8" id="KW-0238">DNA-binding</keyword>
<evidence type="ECO:0000256" key="4">
    <source>
        <dbReference type="ARBA" id="ARBA00022801"/>
    </source>
</evidence>
<evidence type="ECO:0000256" key="1">
    <source>
        <dbReference type="ARBA" id="ARBA00022722"/>
    </source>
</evidence>
<evidence type="ECO:0000256" key="6">
    <source>
        <dbReference type="ARBA" id="ARBA00022839"/>
    </source>
</evidence>
<evidence type="ECO:0000256" key="13">
    <source>
        <dbReference type="ARBA" id="ARBA00034923"/>
    </source>
</evidence>
<evidence type="ECO:0000259" key="17">
    <source>
        <dbReference type="PROSITE" id="PS51217"/>
    </source>
</evidence>
<keyword evidence="7 15" id="KW-0067">ATP-binding</keyword>
<evidence type="ECO:0000256" key="7">
    <source>
        <dbReference type="ARBA" id="ARBA00022840"/>
    </source>
</evidence>
<evidence type="ECO:0000259" key="16">
    <source>
        <dbReference type="PROSITE" id="PS51198"/>
    </source>
</evidence>
<feature type="domain" description="UvrD-like helicase ATP-binding" evidence="16">
    <location>
        <begin position="4"/>
        <end position="503"/>
    </location>
</feature>
<dbReference type="InterPro" id="IPR014017">
    <property type="entry name" value="DNA_helicase_UvrD-like_C"/>
</dbReference>
<dbReference type="GO" id="GO:0043138">
    <property type="term" value="F:3'-5' DNA helicase activity"/>
    <property type="evidence" value="ECO:0007669"/>
    <property type="project" value="UniProtKB-EC"/>
</dbReference>
<keyword evidence="4 15" id="KW-0378">Hydrolase</keyword>
<evidence type="ECO:0000256" key="2">
    <source>
        <dbReference type="ARBA" id="ARBA00022741"/>
    </source>
</evidence>
<feature type="binding site" evidence="15">
    <location>
        <begin position="25"/>
        <end position="32"/>
    </location>
    <ligand>
        <name>ATP</name>
        <dbReference type="ChEBI" id="CHEBI:30616"/>
    </ligand>
</feature>
<dbReference type="GO" id="GO:0033202">
    <property type="term" value="C:DNA helicase complex"/>
    <property type="evidence" value="ECO:0007669"/>
    <property type="project" value="TreeGrafter"/>
</dbReference>
<keyword evidence="10" id="KW-0413">Isomerase</keyword>
<dbReference type="PROSITE" id="PS51217">
    <property type="entry name" value="UVRD_HELICASE_CTER"/>
    <property type="match status" value="1"/>
</dbReference>
<dbReference type="InterPro" id="IPR027417">
    <property type="entry name" value="P-loop_NTPase"/>
</dbReference>
<dbReference type="SUPFAM" id="SSF52540">
    <property type="entry name" value="P-loop containing nucleoside triphosphate hydrolases"/>
    <property type="match status" value="1"/>
</dbReference>
<dbReference type="InterPro" id="IPR011335">
    <property type="entry name" value="Restrct_endonuc-II-like"/>
</dbReference>
<evidence type="ECO:0000256" key="10">
    <source>
        <dbReference type="ARBA" id="ARBA00023235"/>
    </source>
</evidence>
<sequence>MSKVAIDHIARTRAVDPRYSYIVQAPAGSGKTELLTDRILALLTTVQRPEEILAITFTRKAAAEMHDRVLQKLESAREAAPAEDYLLASWQKAREVLARDQAMGWNLLDNPNRLRIQTIDAFCQALVRLAPSLSGSGAALNTTEADRALMQKAAQKLLNNIDKYDCVKEVLAHIDVNTDRFQSLLVEMLSKRQSWLELAQSPDVALRRVVMTLSNIVKLHLEKVQQLLPINWFDTLQPILLEGAIGKRDYLLSKDKDPELNEFKMFLDWDGKSFAPTMDDIKYWKGLSCLLTTNDGTLRKSVTVLNTGLGPKSSNKTRLVEWISSLDLTVEQMRLIGDIKTLPSELINPDNLPVLKNFFACLALAESALQEVFQEEGSVDFTEVAQRALACLGDSLEPTNILLKLDNDLQHILIDEFQDTSFSQMSLLTKITSGWEKDKGKTLFLVGDPMQSIYRFRNAEVSLFLDIAHKAAKNADKPSHKKEVVIGNVVMDLLLLQENFRSDAGVVNWVNNTFTKIFPAQDNPSLGAIRYTPSHPFNEGKAEPAVQYYPFKYQKDVEGSQQEALLASQQQVVSLVQQALQRHPNSKNAVAILVRSRSHLDKVADALTAANIPVQAVKMVPLGQTEEVVDLVQLIRALHHAADRLAWMSLLRSPFCGLKLVSLTRLFEDKNTQTVPAMLAHHMQFPEQLQTLIGKDEAARLMFVAHALLDKAYLHGETTFSAHVEQVWHQLGGHDLYATPAAQENIRTVLDVVDTLAPYGGLDLAQFDERIRELYAAPTSEQNAVQIMTMHSSKGLEFEEVILYGLERKPKGNPPALLEIESEQGNLLLGPIAHVNSEADDPLSKLIRQRNNERQENETDRLLYVACTRAREKLHLVYVVQEEQGAKRSMLARLDRAISSEELYPLTEPGQVIDSMSVAPSDSPDTWAFDNSLLKRYTLDTIHQLEPATSQVSGDIYNITGGTWIFQDKEEASVGTVTHTWLEQMGRDKLQNWSTQRIEQSKILIQRQLRQLGVHADSLENASHRVIQLLQAVLADDTGCWLLSHPNAHQEWALFNEDNQLRVVDCVMSDEQGWLVVDYKTDKRRMGESEQEFCERLRGYYTDQLTEYADYLQGIDGRPTKMAIYALDGCLWIALN</sequence>
<feature type="domain" description="UvrD-like helicase C-terminal" evidence="17">
    <location>
        <begin position="515"/>
        <end position="795"/>
    </location>
</feature>
<dbReference type="Pfam" id="PF00580">
    <property type="entry name" value="UvrD-helicase"/>
    <property type="match status" value="1"/>
</dbReference>
<dbReference type="GO" id="GO:0000725">
    <property type="term" value="P:recombinational repair"/>
    <property type="evidence" value="ECO:0007669"/>
    <property type="project" value="TreeGrafter"/>
</dbReference>
<comment type="catalytic activity">
    <reaction evidence="11">
        <text>Couples ATP hydrolysis with the unwinding of duplex DNA by translocating in the 3'-5' direction.</text>
        <dbReference type="EC" id="5.6.2.4"/>
    </reaction>
</comment>
<evidence type="ECO:0000256" key="8">
    <source>
        <dbReference type="ARBA" id="ARBA00023125"/>
    </source>
</evidence>
<dbReference type="InterPro" id="IPR014016">
    <property type="entry name" value="UvrD-like_ATP-bd"/>
</dbReference>
<evidence type="ECO:0000256" key="5">
    <source>
        <dbReference type="ARBA" id="ARBA00022806"/>
    </source>
</evidence>
<evidence type="ECO:0000256" key="15">
    <source>
        <dbReference type="PROSITE-ProRule" id="PRU00560"/>
    </source>
</evidence>
<dbReference type="InterPro" id="IPR038726">
    <property type="entry name" value="PDDEXK_AddAB-type"/>
</dbReference>
<dbReference type="GO" id="GO:0004527">
    <property type="term" value="F:exonuclease activity"/>
    <property type="evidence" value="ECO:0007669"/>
    <property type="project" value="UniProtKB-KW"/>
</dbReference>
<dbReference type="RefSeq" id="WP_171588438.1">
    <property type="nucleotide sequence ID" value="NZ_JABGBO010000004.1"/>
</dbReference>
<keyword evidence="9" id="KW-0234">DNA repair</keyword>
<dbReference type="PANTHER" id="PTHR11070">
    <property type="entry name" value="UVRD / RECB / PCRA DNA HELICASE FAMILY MEMBER"/>
    <property type="match status" value="1"/>
</dbReference>